<evidence type="ECO:0000259" key="4">
    <source>
        <dbReference type="SMART" id="SM00329"/>
    </source>
</evidence>
<evidence type="ECO:0000256" key="1">
    <source>
        <dbReference type="ARBA" id="ARBA00023180"/>
    </source>
</evidence>
<dbReference type="Proteomes" id="UP000663760">
    <property type="component" value="Chromosome 14"/>
</dbReference>
<evidence type="ECO:0000259" key="3">
    <source>
        <dbReference type="SMART" id="SM00328"/>
    </source>
</evidence>
<dbReference type="GO" id="GO:0005615">
    <property type="term" value="C:extracellular space"/>
    <property type="evidence" value="ECO:0007669"/>
    <property type="project" value="InterPro"/>
</dbReference>
<dbReference type="CDD" id="cd00026">
    <property type="entry name" value="BPI2"/>
    <property type="match status" value="1"/>
</dbReference>
<proteinExistence type="predicted"/>
<dbReference type="InterPro" id="IPR017943">
    <property type="entry name" value="Bactericidal_perm-incr_a/b_dom"/>
</dbReference>
<dbReference type="Pfam" id="PF01273">
    <property type="entry name" value="LBP_BPI_CETP"/>
    <property type="match status" value="1"/>
</dbReference>
<dbReference type="OrthoDB" id="10255543at2759"/>
<sequence length="503" mass="54855">MEGSSVPFLFLVLLPFLSFRPSAAAADGDGLAFAGRLQSDEMGFISALITKKGLDFARDLLVEQAVDALIPLHLRDIEKTLSVPFVGKVYVKLSSVTLDHIEISSSTIQPGPSGVAIVASDATANITMEWYYSYTTWFFPLEISDSGNASVQIEGMEIGLTTRMENQGGTLKLTAVEVGCSMDDLSITLEGGASWLYQGLLDAFEEQIRASVETTIKKKITQGISKFDSLMQSLPKEVKVDDIVSLNVTFVNQPILGNSSIEVNVNGLFIGNNQPAVSRLLKRNSEEPVLCDGFSPMLGISLREAVFSSASVSYFEGGQMHWTVDKVSDQSLLNTAGWRFIIPQLYKKYPNDDMKLNIVLTGPPTLKISRERFDASILADMTVDVLEADGEVSVACISVIVSASGVPEISGNNLGGRIEIDDFTLTLKWSNIGNFHMYLIQGVMRVFLNNVVVPYVNSRLRVGFPLPIIHGFTLQNANIISSDSRIDVCTDLVYTSSEGIYPI</sequence>
<keyword evidence="2" id="KW-0732">Signal</keyword>
<dbReference type="Pfam" id="PF02886">
    <property type="entry name" value="LBP_BPI_CETP_C"/>
    <property type="match status" value="1"/>
</dbReference>
<gene>
    <name evidence="5" type="ORF">SI8410_14018590</name>
</gene>
<dbReference type="InterPro" id="IPR030675">
    <property type="entry name" value="BPI/LBP"/>
</dbReference>
<dbReference type="SUPFAM" id="SSF55394">
    <property type="entry name" value="Bactericidal permeability-increasing protein, BPI"/>
    <property type="match status" value="2"/>
</dbReference>
<dbReference type="AlphaFoldDB" id="A0A7I8LDN6"/>
<evidence type="ECO:0000313" key="5">
    <source>
        <dbReference type="EMBL" id="CAA7407912.1"/>
    </source>
</evidence>
<dbReference type="GO" id="GO:0008289">
    <property type="term" value="F:lipid binding"/>
    <property type="evidence" value="ECO:0007669"/>
    <property type="project" value="InterPro"/>
</dbReference>
<organism evidence="5 6">
    <name type="scientific">Spirodela intermedia</name>
    <name type="common">Intermediate duckweed</name>
    <dbReference type="NCBI Taxonomy" id="51605"/>
    <lineage>
        <taxon>Eukaryota</taxon>
        <taxon>Viridiplantae</taxon>
        <taxon>Streptophyta</taxon>
        <taxon>Embryophyta</taxon>
        <taxon>Tracheophyta</taxon>
        <taxon>Spermatophyta</taxon>
        <taxon>Magnoliopsida</taxon>
        <taxon>Liliopsida</taxon>
        <taxon>Araceae</taxon>
        <taxon>Lemnoideae</taxon>
        <taxon>Spirodela</taxon>
    </lineage>
</organism>
<name>A0A7I8LDN6_SPIIN</name>
<keyword evidence="1" id="KW-0325">Glycoprotein</keyword>
<feature type="chain" id="PRO_5029666758" evidence="2">
    <location>
        <begin position="26"/>
        <end position="503"/>
    </location>
</feature>
<dbReference type="EMBL" id="LR746277">
    <property type="protein sequence ID" value="CAA7407912.1"/>
    <property type="molecule type" value="Genomic_DNA"/>
</dbReference>
<reference evidence="5" key="1">
    <citation type="submission" date="2020-02" db="EMBL/GenBank/DDBJ databases">
        <authorList>
            <person name="Scholz U."/>
            <person name="Mascher M."/>
            <person name="Fiebig A."/>
        </authorList>
    </citation>
    <scope>NUCLEOTIDE SEQUENCE</scope>
</reference>
<feature type="signal peptide" evidence="2">
    <location>
        <begin position="1"/>
        <end position="25"/>
    </location>
</feature>
<dbReference type="PANTHER" id="PTHR46801:SF2">
    <property type="entry name" value="LIPOPOLYSACCHARIDE-BINDING PROTEIN"/>
    <property type="match status" value="1"/>
</dbReference>
<dbReference type="PANTHER" id="PTHR46801">
    <property type="entry name" value="OS06G0309200 PROTEIN"/>
    <property type="match status" value="1"/>
</dbReference>
<dbReference type="PIRSF" id="PIRSF002417">
    <property type="entry name" value="Lipid_binding_protein"/>
    <property type="match status" value="1"/>
</dbReference>
<dbReference type="InterPro" id="IPR045897">
    <property type="entry name" value="BPI/LBP_pln"/>
</dbReference>
<keyword evidence="6" id="KW-1185">Reference proteome</keyword>
<evidence type="ECO:0000313" key="6">
    <source>
        <dbReference type="Proteomes" id="UP000663760"/>
    </source>
</evidence>
<dbReference type="Gene3D" id="3.15.20.10">
    <property type="entry name" value="Bactericidal permeability-increasing protein, domain 2"/>
    <property type="match status" value="1"/>
</dbReference>
<protein>
    <submittedName>
        <fullName evidence="5">Uncharacterized protein</fullName>
    </submittedName>
</protein>
<accession>A0A7I8LDN6</accession>
<dbReference type="CDD" id="cd00025">
    <property type="entry name" value="BPI1"/>
    <property type="match status" value="1"/>
</dbReference>
<dbReference type="SMART" id="SM00328">
    <property type="entry name" value="BPI1"/>
    <property type="match status" value="1"/>
</dbReference>
<feature type="domain" description="Lipid-binding serum glycoprotein N-terminal" evidence="3">
    <location>
        <begin position="49"/>
        <end position="274"/>
    </location>
</feature>
<feature type="domain" description="Lipid-binding serum glycoprotein C-terminal" evidence="4">
    <location>
        <begin position="292"/>
        <end position="490"/>
    </location>
</feature>
<dbReference type="Gene3D" id="3.15.10.10">
    <property type="entry name" value="Bactericidal permeability-increasing protein, domain 1"/>
    <property type="match status" value="1"/>
</dbReference>
<dbReference type="InterPro" id="IPR001124">
    <property type="entry name" value="Lipid-bd_serum_glycop_C"/>
</dbReference>
<dbReference type="InterPro" id="IPR017942">
    <property type="entry name" value="Lipid-bd_serum_glycop_N"/>
</dbReference>
<evidence type="ECO:0000256" key="2">
    <source>
        <dbReference type="SAM" id="SignalP"/>
    </source>
</evidence>
<dbReference type="SMART" id="SM00329">
    <property type="entry name" value="BPI2"/>
    <property type="match status" value="1"/>
</dbReference>